<dbReference type="InterPro" id="IPR050342">
    <property type="entry name" value="HMGB"/>
</dbReference>
<sequence>MPPKHSAMTSKVTKRTDDKKKARKDPDAPKRPLSAFMIFSKENRPRIREENPEASFGELGKLLGAAWRELNDKDKLIYTEKADEDKGRYERDMQSYKPN</sequence>
<evidence type="ECO:0000256" key="2">
    <source>
        <dbReference type="PROSITE-ProRule" id="PRU00267"/>
    </source>
</evidence>
<dbReference type="InterPro" id="IPR009071">
    <property type="entry name" value="HMG_box_dom"/>
</dbReference>
<gene>
    <name evidence="5" type="ORF">BASA50_006964</name>
</gene>
<dbReference type="EMBL" id="JAFCIX010000340">
    <property type="protein sequence ID" value="KAH6594058.1"/>
    <property type="molecule type" value="Genomic_DNA"/>
</dbReference>
<keyword evidence="6" id="KW-1185">Reference proteome</keyword>
<feature type="compositionally biased region" description="Basic and acidic residues" evidence="3">
    <location>
        <begin position="14"/>
        <end position="30"/>
    </location>
</feature>
<dbReference type="SMART" id="SM00398">
    <property type="entry name" value="HMG"/>
    <property type="match status" value="1"/>
</dbReference>
<dbReference type="PANTHER" id="PTHR48112">
    <property type="entry name" value="HIGH MOBILITY GROUP PROTEIN DSP1"/>
    <property type="match status" value="1"/>
</dbReference>
<feature type="region of interest" description="Disordered" evidence="3">
    <location>
        <begin position="1"/>
        <end position="33"/>
    </location>
</feature>
<reference evidence="5 6" key="1">
    <citation type="submission" date="2021-02" db="EMBL/GenBank/DDBJ databases">
        <title>Variation within the Batrachochytrium salamandrivorans European outbreak.</title>
        <authorList>
            <person name="Kelly M."/>
            <person name="Pasmans F."/>
            <person name="Shea T.P."/>
            <person name="Munoz J.F."/>
            <person name="Carranza S."/>
            <person name="Cuomo C.A."/>
            <person name="Martel A."/>
        </authorList>
    </citation>
    <scope>NUCLEOTIDE SEQUENCE [LARGE SCALE GENOMIC DNA]</scope>
    <source>
        <strain evidence="5 6">AMFP18/2</strain>
    </source>
</reference>
<comment type="caution">
    <text evidence="5">The sequence shown here is derived from an EMBL/GenBank/DDBJ whole genome shotgun (WGS) entry which is preliminary data.</text>
</comment>
<keyword evidence="2" id="KW-0539">Nucleus</keyword>
<dbReference type="Pfam" id="PF00505">
    <property type="entry name" value="HMG_box"/>
    <property type="match status" value="1"/>
</dbReference>
<dbReference type="SUPFAM" id="SSF47095">
    <property type="entry name" value="HMG-box"/>
    <property type="match status" value="1"/>
</dbReference>
<keyword evidence="1 2" id="KW-0238">DNA-binding</keyword>
<organism evidence="5 6">
    <name type="scientific">Batrachochytrium salamandrivorans</name>
    <dbReference type="NCBI Taxonomy" id="1357716"/>
    <lineage>
        <taxon>Eukaryota</taxon>
        <taxon>Fungi</taxon>
        <taxon>Fungi incertae sedis</taxon>
        <taxon>Chytridiomycota</taxon>
        <taxon>Chytridiomycota incertae sedis</taxon>
        <taxon>Chytridiomycetes</taxon>
        <taxon>Rhizophydiales</taxon>
        <taxon>Rhizophydiales incertae sedis</taxon>
        <taxon>Batrachochytrium</taxon>
    </lineage>
</organism>
<proteinExistence type="predicted"/>
<evidence type="ECO:0000256" key="3">
    <source>
        <dbReference type="SAM" id="MobiDB-lite"/>
    </source>
</evidence>
<dbReference type="PROSITE" id="PS50118">
    <property type="entry name" value="HMG_BOX_2"/>
    <property type="match status" value="1"/>
</dbReference>
<evidence type="ECO:0000259" key="4">
    <source>
        <dbReference type="PROSITE" id="PS50118"/>
    </source>
</evidence>
<protein>
    <recommendedName>
        <fullName evidence="4">HMG box domain-containing protein</fullName>
    </recommendedName>
</protein>
<accession>A0ABQ8F8J3</accession>
<evidence type="ECO:0000313" key="6">
    <source>
        <dbReference type="Proteomes" id="UP001648503"/>
    </source>
</evidence>
<evidence type="ECO:0000313" key="5">
    <source>
        <dbReference type="EMBL" id="KAH6594058.1"/>
    </source>
</evidence>
<dbReference type="Gene3D" id="1.10.30.10">
    <property type="entry name" value="High mobility group box domain"/>
    <property type="match status" value="1"/>
</dbReference>
<dbReference type="Proteomes" id="UP001648503">
    <property type="component" value="Unassembled WGS sequence"/>
</dbReference>
<dbReference type="InterPro" id="IPR036910">
    <property type="entry name" value="HMG_box_dom_sf"/>
</dbReference>
<dbReference type="PRINTS" id="PR00886">
    <property type="entry name" value="HIGHMOBLTY12"/>
</dbReference>
<feature type="DNA-binding region" description="HMG box" evidence="2">
    <location>
        <begin position="29"/>
        <end position="97"/>
    </location>
</feature>
<dbReference type="PANTHER" id="PTHR48112:SF22">
    <property type="entry name" value="MITOCHONDRIAL TRANSCRIPTION FACTOR A, ISOFORM B"/>
    <property type="match status" value="1"/>
</dbReference>
<dbReference type="CDD" id="cd01390">
    <property type="entry name" value="HMG-box_NHP6-like"/>
    <property type="match status" value="1"/>
</dbReference>
<name>A0ABQ8F8J3_9FUNG</name>
<feature type="domain" description="HMG box" evidence="4">
    <location>
        <begin position="29"/>
        <end position="97"/>
    </location>
</feature>
<evidence type="ECO:0000256" key="1">
    <source>
        <dbReference type="ARBA" id="ARBA00023125"/>
    </source>
</evidence>